<dbReference type="EMBL" id="JAPDRK010000008">
    <property type="protein sequence ID" value="KAJ9609785.1"/>
    <property type="molecule type" value="Genomic_DNA"/>
</dbReference>
<protein>
    <recommendedName>
        <fullName evidence="3">Fe2OG dioxygenase domain-containing protein</fullName>
    </recommendedName>
</protein>
<dbReference type="GO" id="GO:0046872">
    <property type="term" value="F:metal ion binding"/>
    <property type="evidence" value="ECO:0007669"/>
    <property type="project" value="UniProtKB-KW"/>
</dbReference>
<dbReference type="GO" id="GO:0016491">
    <property type="term" value="F:oxidoreductase activity"/>
    <property type="evidence" value="ECO:0007669"/>
    <property type="project" value="UniProtKB-KW"/>
</dbReference>
<dbReference type="InterPro" id="IPR005123">
    <property type="entry name" value="Oxoglu/Fe-dep_dioxygenase_dom"/>
</dbReference>
<evidence type="ECO:0000256" key="2">
    <source>
        <dbReference type="RuleBase" id="RU003682"/>
    </source>
</evidence>
<dbReference type="PANTHER" id="PTHR47990">
    <property type="entry name" value="2-OXOGLUTARATE (2OG) AND FE(II)-DEPENDENT OXYGENASE SUPERFAMILY PROTEIN-RELATED"/>
    <property type="match status" value="1"/>
</dbReference>
<dbReference type="Gene3D" id="2.60.120.330">
    <property type="entry name" value="B-lactam Antibiotic, Isopenicillin N Synthase, Chain"/>
    <property type="match status" value="1"/>
</dbReference>
<comment type="caution">
    <text evidence="4">The sequence shown here is derived from an EMBL/GenBank/DDBJ whole genome shotgun (WGS) entry which is preliminary data.</text>
</comment>
<organism evidence="4 5">
    <name type="scientific">Cladophialophora chaetospira</name>
    <dbReference type="NCBI Taxonomy" id="386627"/>
    <lineage>
        <taxon>Eukaryota</taxon>
        <taxon>Fungi</taxon>
        <taxon>Dikarya</taxon>
        <taxon>Ascomycota</taxon>
        <taxon>Pezizomycotina</taxon>
        <taxon>Eurotiomycetes</taxon>
        <taxon>Chaetothyriomycetidae</taxon>
        <taxon>Chaetothyriales</taxon>
        <taxon>Herpotrichiellaceae</taxon>
        <taxon>Cladophialophora</taxon>
    </lineage>
</organism>
<accession>A0AA38XAI9</accession>
<feature type="domain" description="Fe2OG dioxygenase" evidence="3">
    <location>
        <begin position="162"/>
        <end position="282"/>
    </location>
</feature>
<keyword evidence="5" id="KW-1185">Reference proteome</keyword>
<gene>
    <name evidence="4" type="ORF">H2200_006113</name>
</gene>
<proteinExistence type="inferred from homology"/>
<dbReference type="Pfam" id="PF14226">
    <property type="entry name" value="DIOX_N"/>
    <property type="match status" value="1"/>
</dbReference>
<evidence type="ECO:0000313" key="4">
    <source>
        <dbReference type="EMBL" id="KAJ9609785.1"/>
    </source>
</evidence>
<comment type="similarity">
    <text evidence="1 2">Belongs to the iron/ascorbate-dependent oxidoreductase family.</text>
</comment>
<dbReference type="AlphaFoldDB" id="A0AA38XAI9"/>
<evidence type="ECO:0000256" key="1">
    <source>
        <dbReference type="ARBA" id="ARBA00008056"/>
    </source>
</evidence>
<dbReference type="SUPFAM" id="SSF51197">
    <property type="entry name" value="Clavaminate synthase-like"/>
    <property type="match status" value="1"/>
</dbReference>
<dbReference type="InterPro" id="IPR026992">
    <property type="entry name" value="DIOX_N"/>
</dbReference>
<dbReference type="InterPro" id="IPR044861">
    <property type="entry name" value="IPNS-like_FE2OG_OXY"/>
</dbReference>
<name>A0AA38XAI9_9EURO</name>
<dbReference type="Proteomes" id="UP001172673">
    <property type="component" value="Unassembled WGS sequence"/>
</dbReference>
<dbReference type="InterPro" id="IPR027443">
    <property type="entry name" value="IPNS-like_sf"/>
</dbReference>
<reference evidence="4" key="1">
    <citation type="submission" date="2022-10" db="EMBL/GenBank/DDBJ databases">
        <title>Culturing micro-colonial fungi from biological soil crusts in the Mojave desert and describing Neophaeococcomyces mojavensis, and introducing the new genera and species Taxawa tesnikishii.</title>
        <authorList>
            <person name="Kurbessoian T."/>
            <person name="Stajich J.E."/>
        </authorList>
    </citation>
    <scope>NUCLEOTIDE SEQUENCE</scope>
    <source>
        <strain evidence="4">TK_41</strain>
    </source>
</reference>
<dbReference type="PRINTS" id="PR00682">
    <property type="entry name" value="IPNSYNTHASE"/>
</dbReference>
<dbReference type="GO" id="GO:0044283">
    <property type="term" value="P:small molecule biosynthetic process"/>
    <property type="evidence" value="ECO:0007669"/>
    <property type="project" value="UniProtKB-ARBA"/>
</dbReference>
<sequence>MGTSIPIIDFAKASSSPEQLAGELLTACTDWGFFFVENHPIEQQDIDDIFALERRFFAQALSEKTKAPYIAAKNAGYKPASSYGADGRFTDPREAISINKWPSDSHTRTAILPPILSEARPQIHSFQHQVQSFTKQLLQLIALALNLPPTTFARNHDPEKENFDNFELMHYPPVTASSPSASEGIPAFRISPHTDWGTLTLLFQSSVGGLEVRPPHYTSPTPSYSSEQWTPAPALSDKILINIGDMLEFWTAGKLKSTWHRVVPTAAEGGLDRYTFAYFLHPDRDCVLVPMEGMEKEGWVPRYEGRGRTAEEHIHARIRAVHGGKEKVTPKKDEDVVNSAAQTGLPVVEAQA</sequence>
<keyword evidence="2" id="KW-0560">Oxidoreductase</keyword>
<evidence type="ECO:0000313" key="5">
    <source>
        <dbReference type="Proteomes" id="UP001172673"/>
    </source>
</evidence>
<dbReference type="InterPro" id="IPR050231">
    <property type="entry name" value="Iron_ascorbate_oxido_reductase"/>
</dbReference>
<dbReference type="Pfam" id="PF03171">
    <property type="entry name" value="2OG-FeII_Oxy"/>
    <property type="match status" value="1"/>
</dbReference>
<evidence type="ECO:0000259" key="3">
    <source>
        <dbReference type="PROSITE" id="PS51471"/>
    </source>
</evidence>
<keyword evidence="2" id="KW-0408">Iron</keyword>
<keyword evidence="2" id="KW-0479">Metal-binding</keyword>
<dbReference type="PROSITE" id="PS51471">
    <property type="entry name" value="FE2OG_OXY"/>
    <property type="match status" value="1"/>
</dbReference>